<dbReference type="AlphaFoldDB" id="A0A2V3AAP0"/>
<organism evidence="2 3">
    <name type="scientific">Cytobacillus oceanisediminis</name>
    <dbReference type="NCBI Taxonomy" id="665099"/>
    <lineage>
        <taxon>Bacteria</taxon>
        <taxon>Bacillati</taxon>
        <taxon>Bacillota</taxon>
        <taxon>Bacilli</taxon>
        <taxon>Bacillales</taxon>
        <taxon>Bacillaceae</taxon>
        <taxon>Cytobacillus</taxon>
    </lineage>
</organism>
<dbReference type="InterPro" id="IPR052026">
    <property type="entry name" value="ExeA_AAA_ATPase_DNA-bind"/>
</dbReference>
<dbReference type="CDD" id="cd00009">
    <property type="entry name" value="AAA"/>
    <property type="match status" value="1"/>
</dbReference>
<dbReference type="PANTHER" id="PTHR35894">
    <property type="entry name" value="GENERAL SECRETION PATHWAY PROTEIN A-RELATED"/>
    <property type="match status" value="1"/>
</dbReference>
<evidence type="ECO:0000313" key="3">
    <source>
        <dbReference type="Proteomes" id="UP000247150"/>
    </source>
</evidence>
<dbReference type="SMART" id="SM00382">
    <property type="entry name" value="AAA"/>
    <property type="match status" value="1"/>
</dbReference>
<name>A0A2V3AAP0_9BACI</name>
<dbReference type="SUPFAM" id="SSF52540">
    <property type="entry name" value="P-loop containing nucleoside triphosphate hydrolases"/>
    <property type="match status" value="1"/>
</dbReference>
<dbReference type="InterPro" id="IPR049945">
    <property type="entry name" value="AAA_22"/>
</dbReference>
<evidence type="ECO:0000259" key="1">
    <source>
        <dbReference type="PROSITE" id="PS50994"/>
    </source>
</evidence>
<sequence>MREFEQFGLNSFRDRLLNSDHNSLLSKAVVDYVHLDIMVVDEASQLFMGRPWVTIIFDWYSGYPLGVHIGFELPSEKTVLLALKNAILPKEPLLKRYPRIKNNWHAYGVPETLIVGSGLEFTGKHLMETCQLLGINLFKINKINKIPGIRSSFEKFFKTIAKELSNNTSKKSGNIQNKPQISFDLFQEVFYMWLLDIYNVDFNKSVGGSPDANWRQNMKNTLIPVPSENLKIFFMQKGEGKVQQSGLHVLKLTFISSELSSLYRKLCQEKKDTFVEYRIDEGDLSSIYIFDPLNKSFLKVPCKEQEYSQGLSLKKHLQILKLIRAGKNKADLDSLITASKEIESLNENWLKPKIKIEGDRKMAKYTHCNLNNQSITRLAPMDTVERAMELIDQCHHSKENTGEPKSMFLTGPTGSGKTTIIHNYVQKVGREKVLIVKTPAYCSLRSFLENLLGEVGDSTPSKGSIVGMMRRFIDLFHQQGFELIIIDEAQHLFLENNRRYYELLDMLVQLMNQTDAPFVFVGVKSAKHIFDDNVRLYRRVPITLDLKTDEELKRASL</sequence>
<dbReference type="InterPro" id="IPR003593">
    <property type="entry name" value="AAA+_ATPase"/>
</dbReference>
<dbReference type="Proteomes" id="UP000247150">
    <property type="component" value="Unassembled WGS sequence"/>
</dbReference>
<dbReference type="Pfam" id="PF13401">
    <property type="entry name" value="AAA_22"/>
    <property type="match status" value="1"/>
</dbReference>
<dbReference type="SUPFAM" id="SSF53098">
    <property type="entry name" value="Ribonuclease H-like"/>
    <property type="match status" value="1"/>
</dbReference>
<dbReference type="InterPro" id="IPR001584">
    <property type="entry name" value="Integrase_cat-core"/>
</dbReference>
<proteinExistence type="predicted"/>
<accession>A0A2V3AAP0</accession>
<dbReference type="PANTHER" id="PTHR35894:SF5">
    <property type="entry name" value="MU-LIKE PROPHAGE FLUMU DNA TRANSPOSITION PROTEIN B"/>
    <property type="match status" value="1"/>
</dbReference>
<dbReference type="GO" id="GO:0015074">
    <property type="term" value="P:DNA integration"/>
    <property type="evidence" value="ECO:0007669"/>
    <property type="project" value="InterPro"/>
</dbReference>
<dbReference type="InterPro" id="IPR027417">
    <property type="entry name" value="P-loop_NTPase"/>
</dbReference>
<gene>
    <name evidence="2" type="ORF">DFO73_103458</name>
</gene>
<dbReference type="PROSITE" id="PS50994">
    <property type="entry name" value="INTEGRASE"/>
    <property type="match status" value="1"/>
</dbReference>
<dbReference type="OrthoDB" id="501284at2"/>
<dbReference type="GO" id="GO:0003676">
    <property type="term" value="F:nucleic acid binding"/>
    <property type="evidence" value="ECO:0007669"/>
    <property type="project" value="InterPro"/>
</dbReference>
<reference evidence="2 3" key="1">
    <citation type="submission" date="2018-05" db="EMBL/GenBank/DDBJ databases">
        <title>Freshwater and sediment microbial communities from various areas in North America, analyzing microbe dynamics in response to fracking.</title>
        <authorList>
            <person name="Lamendella R."/>
        </authorList>
    </citation>
    <scope>NUCLEOTIDE SEQUENCE [LARGE SCALE GENOMIC DNA]</scope>
    <source>
        <strain evidence="2 3">15_TX</strain>
    </source>
</reference>
<evidence type="ECO:0000313" key="2">
    <source>
        <dbReference type="EMBL" id="PWW30564.1"/>
    </source>
</evidence>
<dbReference type="InterPro" id="IPR012337">
    <property type="entry name" value="RNaseH-like_sf"/>
</dbReference>
<protein>
    <submittedName>
        <fullName evidence="2">Mu transposase-like protein</fullName>
    </submittedName>
</protein>
<dbReference type="EMBL" id="QGTW01000003">
    <property type="protein sequence ID" value="PWW30564.1"/>
    <property type="molecule type" value="Genomic_DNA"/>
</dbReference>
<dbReference type="Gene3D" id="3.40.50.300">
    <property type="entry name" value="P-loop containing nucleotide triphosphate hydrolases"/>
    <property type="match status" value="1"/>
</dbReference>
<dbReference type="RefSeq" id="WP_110064416.1">
    <property type="nucleotide sequence ID" value="NZ_QGTW01000003.1"/>
</dbReference>
<comment type="caution">
    <text evidence="2">The sequence shown here is derived from an EMBL/GenBank/DDBJ whole genome shotgun (WGS) entry which is preliminary data.</text>
</comment>
<feature type="domain" description="Integrase catalytic" evidence="1">
    <location>
        <begin position="24"/>
        <end position="218"/>
    </location>
</feature>
<dbReference type="Gene3D" id="3.30.420.10">
    <property type="entry name" value="Ribonuclease H-like superfamily/Ribonuclease H"/>
    <property type="match status" value="1"/>
</dbReference>
<dbReference type="GO" id="GO:0016887">
    <property type="term" value="F:ATP hydrolysis activity"/>
    <property type="evidence" value="ECO:0007669"/>
    <property type="project" value="InterPro"/>
</dbReference>
<dbReference type="InterPro" id="IPR036397">
    <property type="entry name" value="RNaseH_sf"/>
</dbReference>